<dbReference type="Pfam" id="PF00581">
    <property type="entry name" value="Rhodanese"/>
    <property type="match status" value="1"/>
</dbReference>
<dbReference type="Gene3D" id="3.40.250.10">
    <property type="entry name" value="Rhodanese-like domain"/>
    <property type="match status" value="1"/>
</dbReference>
<evidence type="ECO:0000259" key="1">
    <source>
        <dbReference type="PROSITE" id="PS50206"/>
    </source>
</evidence>
<dbReference type="CDD" id="cd00158">
    <property type="entry name" value="RHOD"/>
    <property type="match status" value="1"/>
</dbReference>
<proteinExistence type="predicted"/>
<dbReference type="EMBL" id="PDUU01001172">
    <property type="protein sequence ID" value="PHN95716.1"/>
    <property type="molecule type" value="Genomic_DNA"/>
</dbReference>
<accession>A0A2G1BNT2</accession>
<dbReference type="InterPro" id="IPR050229">
    <property type="entry name" value="GlpE_sulfurtransferase"/>
</dbReference>
<feature type="domain" description="Rhodanese" evidence="1">
    <location>
        <begin position="14"/>
        <end position="99"/>
    </location>
</feature>
<dbReference type="InterPro" id="IPR001763">
    <property type="entry name" value="Rhodanese-like_dom"/>
</dbReference>
<evidence type="ECO:0000313" key="2">
    <source>
        <dbReference type="EMBL" id="PHN95716.1"/>
    </source>
</evidence>
<dbReference type="InterPro" id="IPR036873">
    <property type="entry name" value="Rhodanese-like_dom_sf"/>
</dbReference>
<reference evidence="2 3" key="1">
    <citation type="journal article" date="2016" name="Nat. Commun.">
        <title>Microbial interactions lead to rapid micro-scale successions on model marine particles.</title>
        <authorList>
            <person name="Datta M.S."/>
            <person name="Sliwerska E."/>
            <person name="Gore J."/>
            <person name="Polz M.F."/>
            <person name="Cordero O.X."/>
        </authorList>
    </citation>
    <scope>NUCLEOTIDE SEQUENCE [LARGE SCALE GENOMIC DNA]</scope>
    <source>
        <strain evidence="2 3">4G03</strain>
    </source>
</reference>
<protein>
    <submittedName>
        <fullName evidence="2">Rhodanese-like domain-containing protein</fullName>
    </submittedName>
</protein>
<name>A0A2G1BNT2_9FLAO</name>
<dbReference type="PANTHER" id="PTHR43031">
    <property type="entry name" value="FAD-DEPENDENT OXIDOREDUCTASE"/>
    <property type="match status" value="1"/>
</dbReference>
<dbReference type="RefSeq" id="WP_237271060.1">
    <property type="nucleotide sequence ID" value="NZ_PDUU01001172.1"/>
</dbReference>
<gene>
    <name evidence="2" type="ORF">CSC81_19090</name>
</gene>
<dbReference type="AlphaFoldDB" id="A0A2G1BNT2"/>
<organism evidence="2 3">
    <name type="scientific">Tenacibaculum discolor</name>
    <dbReference type="NCBI Taxonomy" id="361581"/>
    <lineage>
        <taxon>Bacteria</taxon>
        <taxon>Pseudomonadati</taxon>
        <taxon>Bacteroidota</taxon>
        <taxon>Flavobacteriia</taxon>
        <taxon>Flavobacteriales</taxon>
        <taxon>Flavobacteriaceae</taxon>
        <taxon>Tenacibaculum</taxon>
    </lineage>
</organism>
<dbReference type="PANTHER" id="PTHR43031:SF1">
    <property type="entry name" value="PYRIDINE NUCLEOTIDE-DISULPHIDE OXIDOREDUCTASE"/>
    <property type="match status" value="1"/>
</dbReference>
<comment type="caution">
    <text evidence="2">The sequence shown here is derived from an EMBL/GenBank/DDBJ whole genome shotgun (WGS) entry which is preliminary data.</text>
</comment>
<dbReference type="SMART" id="SM00450">
    <property type="entry name" value="RHOD"/>
    <property type="match status" value="1"/>
</dbReference>
<dbReference type="PROSITE" id="PS50206">
    <property type="entry name" value="RHODANESE_3"/>
    <property type="match status" value="1"/>
</dbReference>
<evidence type="ECO:0000313" key="3">
    <source>
        <dbReference type="Proteomes" id="UP000222163"/>
    </source>
</evidence>
<sequence>MSNITTLELKRLLEVDSIQLLDVRTTKEVKQGFIKTAIFADYFDANFYNNASRKLDKNRKVYVYCRSGNRSKKAIKILSKAGFKCVNVLGGYNQWKKEN</sequence>
<dbReference type="Proteomes" id="UP000222163">
    <property type="component" value="Unassembled WGS sequence"/>
</dbReference>
<dbReference type="SUPFAM" id="SSF52821">
    <property type="entry name" value="Rhodanese/Cell cycle control phosphatase"/>
    <property type="match status" value="1"/>
</dbReference>